<dbReference type="RefSeq" id="YP_010002311.1">
    <property type="nucleotide sequence ID" value="NC_053243.1"/>
</dbReference>
<protein>
    <submittedName>
        <fullName evidence="1">Uncharacterized protein</fullName>
    </submittedName>
</protein>
<keyword evidence="2" id="KW-1185">Reference proteome</keyword>
<gene>
    <name evidence="1" type="primary">5</name>
    <name evidence="1" type="ORF">SEA_EMOORE_5</name>
</gene>
<organism evidence="1 2">
    <name type="scientific">Gordonia phage EMoore</name>
    <dbReference type="NCBI Taxonomy" id="2656534"/>
    <lineage>
        <taxon>Viruses</taxon>
        <taxon>Duplodnaviria</taxon>
        <taxon>Heunggongvirae</taxon>
        <taxon>Uroviricota</taxon>
        <taxon>Caudoviricetes</taxon>
        <taxon>Stackebrandtviridae</taxon>
        <taxon>Schenleyvirinae</taxon>
        <taxon>Leonardvirus</taxon>
        <taxon>Leonardvirus emoore</taxon>
    </lineage>
</organism>
<sequence>MKRTITAAAALLGALIAAVAIAAAPAQAVTTDQYDNVRLMMCGQGLVELEFTNSTGGSSQGIVDLDEYTNGCYFYDSTEYDEYGGYVWSMITDDDGGPVKCAIWVNGALVSHSNDDSPYYSFATCY</sequence>
<dbReference type="EMBL" id="MN586047">
    <property type="protein sequence ID" value="QGJ95791.1"/>
    <property type="molecule type" value="Genomic_DNA"/>
</dbReference>
<name>A0A649VU56_9CAUD</name>
<dbReference type="KEGG" id="vg:63026860"/>
<evidence type="ECO:0000313" key="2">
    <source>
        <dbReference type="Proteomes" id="UP000425480"/>
    </source>
</evidence>
<evidence type="ECO:0000313" key="1">
    <source>
        <dbReference type="EMBL" id="QGJ95791.1"/>
    </source>
</evidence>
<dbReference type="Proteomes" id="UP000425480">
    <property type="component" value="Segment"/>
</dbReference>
<proteinExistence type="predicted"/>
<reference evidence="1 2" key="1">
    <citation type="submission" date="2019-10" db="EMBL/GenBank/DDBJ databases">
        <authorList>
            <person name="Case Z.W."/>
            <person name="Garlena R.A."/>
            <person name="Russell D.A."/>
            <person name="Pope W.H."/>
            <person name="Jacobs-Sera D."/>
            <person name="Hatfull G.F."/>
        </authorList>
    </citation>
    <scope>NUCLEOTIDE SEQUENCE [LARGE SCALE GENOMIC DNA]</scope>
</reference>
<accession>A0A649VU56</accession>
<dbReference type="GeneID" id="63026860"/>